<feature type="compositionally biased region" description="Polar residues" evidence="1">
    <location>
        <begin position="206"/>
        <end position="219"/>
    </location>
</feature>
<dbReference type="Proteomes" id="UP000007431">
    <property type="component" value="Unassembled WGS sequence"/>
</dbReference>
<feature type="transmembrane region" description="Helical" evidence="2">
    <location>
        <begin position="40"/>
        <end position="59"/>
    </location>
</feature>
<feature type="transmembrane region" description="Helical" evidence="2">
    <location>
        <begin position="112"/>
        <end position="139"/>
    </location>
</feature>
<dbReference type="OrthoDB" id="2998233at2759"/>
<feature type="transmembrane region" description="Helical" evidence="2">
    <location>
        <begin position="12"/>
        <end position="34"/>
    </location>
</feature>
<dbReference type="GeneID" id="9591576"/>
<evidence type="ECO:0000256" key="2">
    <source>
        <dbReference type="SAM" id="Phobius"/>
    </source>
</evidence>
<keyword evidence="2" id="KW-0472">Membrane</keyword>
<evidence type="ECO:0000313" key="3">
    <source>
        <dbReference type="EMBL" id="EFI95253.1"/>
    </source>
</evidence>
<dbReference type="HOGENOM" id="CLU_096536_0_0_1"/>
<dbReference type="KEGG" id="scm:SCHCO_02583266"/>
<sequence>MSLRFKWFRKSLIVFIILLYLLIIGFAFFLRPYLARQDSVWILVSIPLSMIAGCVMSIFHVKFFGTPQTVVWELVWLAGFLPFALIVAFVIYTGTTGDVAPAVISVLYAAEIVVFIACSIHLLYALSLLLSATLTSFAFDRDIWTRDLDASPSPFPAGFLLRYYTPCLRRSATNPTTEIEYAIRGYPMPTPHTEETEVKIAPSAPDSPTISSASPSGLVSQASQASSQASERKLSGHRPTGSRASLASTLIQVPDEFQKRTSIQVSFQNVV</sequence>
<dbReference type="EMBL" id="GL377308">
    <property type="protein sequence ID" value="EFI95253.1"/>
    <property type="molecule type" value="Genomic_DNA"/>
</dbReference>
<gene>
    <name evidence="3" type="ORF">SCHCODRAFT_16505</name>
</gene>
<dbReference type="eggNOG" id="ENOG502SY85">
    <property type="taxonomic scope" value="Eukaryota"/>
</dbReference>
<keyword evidence="4" id="KW-1185">Reference proteome</keyword>
<dbReference type="OMA" id="IACACIG"/>
<proteinExistence type="predicted"/>
<dbReference type="InParanoid" id="D8Q9M8"/>
<evidence type="ECO:0000256" key="1">
    <source>
        <dbReference type="SAM" id="MobiDB-lite"/>
    </source>
</evidence>
<keyword evidence="2" id="KW-0812">Transmembrane</keyword>
<keyword evidence="2" id="KW-1133">Transmembrane helix</keyword>
<feature type="transmembrane region" description="Helical" evidence="2">
    <location>
        <begin position="71"/>
        <end position="92"/>
    </location>
</feature>
<accession>D8Q9M8</accession>
<dbReference type="AlphaFoldDB" id="D8Q9M8"/>
<feature type="compositionally biased region" description="Low complexity" evidence="1">
    <location>
        <begin position="220"/>
        <end position="229"/>
    </location>
</feature>
<dbReference type="VEuPathDB" id="FungiDB:SCHCODRAFT_02583266"/>
<dbReference type="RefSeq" id="XP_003030156.1">
    <property type="nucleotide sequence ID" value="XM_003030110.1"/>
</dbReference>
<evidence type="ECO:0000313" key="4">
    <source>
        <dbReference type="Proteomes" id="UP000007431"/>
    </source>
</evidence>
<feature type="region of interest" description="Disordered" evidence="1">
    <location>
        <begin position="202"/>
        <end position="243"/>
    </location>
</feature>
<organism evidence="4">
    <name type="scientific">Schizophyllum commune (strain H4-8 / FGSC 9210)</name>
    <name type="common">Split gill fungus</name>
    <dbReference type="NCBI Taxonomy" id="578458"/>
    <lineage>
        <taxon>Eukaryota</taxon>
        <taxon>Fungi</taxon>
        <taxon>Dikarya</taxon>
        <taxon>Basidiomycota</taxon>
        <taxon>Agaricomycotina</taxon>
        <taxon>Agaricomycetes</taxon>
        <taxon>Agaricomycetidae</taxon>
        <taxon>Agaricales</taxon>
        <taxon>Schizophyllaceae</taxon>
        <taxon>Schizophyllum</taxon>
    </lineage>
</organism>
<name>D8Q9M8_SCHCM</name>
<protein>
    <submittedName>
        <fullName evidence="3">Expressed protein</fullName>
    </submittedName>
</protein>
<reference evidence="3 4" key="1">
    <citation type="journal article" date="2010" name="Nat. Biotechnol.">
        <title>Genome sequence of the model mushroom Schizophyllum commune.</title>
        <authorList>
            <person name="Ohm R.A."/>
            <person name="de Jong J.F."/>
            <person name="Lugones L.G."/>
            <person name="Aerts A."/>
            <person name="Kothe E."/>
            <person name="Stajich J.E."/>
            <person name="de Vries R.P."/>
            <person name="Record E."/>
            <person name="Levasseur A."/>
            <person name="Baker S.E."/>
            <person name="Bartholomew K.A."/>
            <person name="Coutinho P.M."/>
            <person name="Erdmann S."/>
            <person name="Fowler T.J."/>
            <person name="Gathman A.C."/>
            <person name="Lombard V."/>
            <person name="Henrissat B."/>
            <person name="Knabe N."/>
            <person name="Kuees U."/>
            <person name="Lilly W.W."/>
            <person name="Lindquist E."/>
            <person name="Lucas S."/>
            <person name="Magnuson J.K."/>
            <person name="Piumi F."/>
            <person name="Raudaskoski M."/>
            <person name="Salamov A."/>
            <person name="Schmutz J."/>
            <person name="Schwarze F.W.M.R."/>
            <person name="vanKuyk P.A."/>
            <person name="Horton J.S."/>
            <person name="Grigoriev I.V."/>
            <person name="Woesten H.A.B."/>
        </authorList>
    </citation>
    <scope>NUCLEOTIDE SEQUENCE [LARGE SCALE GENOMIC DNA]</scope>
    <source>
        <strain evidence="4">H4-8 / FGSC 9210</strain>
    </source>
</reference>